<accession>A0AAV0VR67</accession>
<dbReference type="AlphaFoldDB" id="A0AAV0VR67"/>
<dbReference type="InterPro" id="IPR006085">
    <property type="entry name" value="XPG_DNA_repair_N"/>
</dbReference>
<proteinExistence type="inferred from homology"/>
<dbReference type="SUPFAM" id="SSF88723">
    <property type="entry name" value="PIN domain-like"/>
    <property type="match status" value="1"/>
</dbReference>
<dbReference type="GO" id="GO:0004518">
    <property type="term" value="F:nuclease activity"/>
    <property type="evidence" value="ECO:0007669"/>
    <property type="project" value="InterPro"/>
</dbReference>
<evidence type="ECO:0000313" key="4">
    <source>
        <dbReference type="Proteomes" id="UP001160148"/>
    </source>
</evidence>
<feature type="domain" description="XPG N-terminal" evidence="2">
    <location>
        <begin position="1"/>
        <end position="95"/>
    </location>
</feature>
<comment type="similarity">
    <text evidence="1">Belongs to the asteroid family.</text>
</comment>
<dbReference type="PANTHER" id="PTHR15665:SF1">
    <property type="entry name" value="PROTEIN ASTEROID HOMOLOG 1"/>
    <property type="match status" value="1"/>
</dbReference>
<dbReference type="InterPro" id="IPR029060">
    <property type="entry name" value="PIN-like_dom_sf"/>
</dbReference>
<evidence type="ECO:0000259" key="2">
    <source>
        <dbReference type="Pfam" id="PF00752"/>
    </source>
</evidence>
<protein>
    <recommendedName>
        <fullName evidence="2">XPG N-terminal domain-containing protein</fullName>
    </recommendedName>
</protein>
<dbReference type="PANTHER" id="PTHR15665">
    <property type="entry name" value="ASTEROID PROTEIN"/>
    <property type="match status" value="1"/>
</dbReference>
<dbReference type="Pfam" id="PF00752">
    <property type="entry name" value="XPG_N"/>
    <property type="match status" value="1"/>
</dbReference>
<sequence>MGIPGLTSFINRNSTKYLENLDLKDTLVIIDSSALTRFLYKKYDGQTGAFGGDYDVLAKIYTDFINLLTRCNVTPIFVFGGAYEQRKMGTIMSRISLRIKTYSQPMKSEECMPMFGGNVIIDILNDMDIPHINCDFEADSEIVVLAKLLNCPVISRDSDFYINTVPYIPLDKIILDLDSNIKVMNCQVYKVEKLLSEFGGLNLDYLPLVAALLGNDYIRQNTFSSLLQINSGGFNFGLKLERSIEWLRKQHDIKSAISNMTYKLSRNRNYIENQINNIINDYKNMNSKYLSFILQYKKMSAYTDRLRHLKPNGKSILPPWLEYNYRRGTVNTEVMNIVTLKKIFFKAQIEDYKKVPHYKISFKIMRSIIGLLFGKGESIPTVGRKDGLNIGEYKIKPYITNPYVPLNDLNKTELVYRKNIILNLVGIKKLEGVPKDMELFVLILIYWAVYTNNNIKSKHMHALIVCAIIFNVIKKIEIDPKNRKTEDNNGKSVIEENITKVNKEDCLEAMSVLSNYFQVSQYYNDKHLYYKIMHSFAQFQSCVYFFMILNSLLDFPFDQCRIEHFYKGTFLYNLCVQMENCDPEVFVSSKLFEKLDSINNVYKSIIEHINVLLPVPKKRATVSCNTGHQ</sequence>
<gene>
    <name evidence="3" type="ORF">MEUPH1_LOCUS3549</name>
</gene>
<dbReference type="Gene3D" id="3.40.50.1010">
    <property type="entry name" value="5'-nuclease"/>
    <property type="match status" value="1"/>
</dbReference>
<evidence type="ECO:0000313" key="3">
    <source>
        <dbReference type="EMBL" id="CAI6346664.1"/>
    </source>
</evidence>
<keyword evidence="4" id="KW-1185">Reference proteome</keyword>
<comment type="caution">
    <text evidence="3">The sequence shown here is derived from an EMBL/GenBank/DDBJ whole genome shotgun (WGS) entry which is preliminary data.</text>
</comment>
<name>A0AAV0VR67_9HEMI</name>
<organism evidence="3 4">
    <name type="scientific">Macrosiphum euphorbiae</name>
    <name type="common">potato aphid</name>
    <dbReference type="NCBI Taxonomy" id="13131"/>
    <lineage>
        <taxon>Eukaryota</taxon>
        <taxon>Metazoa</taxon>
        <taxon>Ecdysozoa</taxon>
        <taxon>Arthropoda</taxon>
        <taxon>Hexapoda</taxon>
        <taxon>Insecta</taxon>
        <taxon>Pterygota</taxon>
        <taxon>Neoptera</taxon>
        <taxon>Paraneoptera</taxon>
        <taxon>Hemiptera</taxon>
        <taxon>Sternorrhyncha</taxon>
        <taxon>Aphidomorpha</taxon>
        <taxon>Aphidoidea</taxon>
        <taxon>Aphididae</taxon>
        <taxon>Macrosiphini</taxon>
        <taxon>Macrosiphum</taxon>
    </lineage>
</organism>
<dbReference type="EMBL" id="CARXXK010000001">
    <property type="protein sequence ID" value="CAI6346664.1"/>
    <property type="molecule type" value="Genomic_DNA"/>
</dbReference>
<reference evidence="3 4" key="1">
    <citation type="submission" date="2023-01" db="EMBL/GenBank/DDBJ databases">
        <authorList>
            <person name="Whitehead M."/>
        </authorList>
    </citation>
    <scope>NUCLEOTIDE SEQUENCE [LARGE SCALE GENOMIC DNA]</scope>
</reference>
<dbReference type="Proteomes" id="UP001160148">
    <property type="component" value="Unassembled WGS sequence"/>
</dbReference>
<dbReference type="InterPro" id="IPR026832">
    <property type="entry name" value="Asteroid"/>
</dbReference>
<evidence type="ECO:0000256" key="1">
    <source>
        <dbReference type="ARBA" id="ARBA00007398"/>
    </source>
</evidence>